<evidence type="ECO:0000256" key="8">
    <source>
        <dbReference type="SAM" id="MobiDB-lite"/>
    </source>
</evidence>
<evidence type="ECO:0000256" key="3">
    <source>
        <dbReference type="ARBA" id="ARBA00022475"/>
    </source>
</evidence>
<dbReference type="SUPFAM" id="SSF103473">
    <property type="entry name" value="MFS general substrate transporter"/>
    <property type="match status" value="1"/>
</dbReference>
<keyword evidence="2" id="KW-0813">Transport</keyword>
<feature type="transmembrane region" description="Helical" evidence="9">
    <location>
        <begin position="259"/>
        <end position="281"/>
    </location>
</feature>
<keyword evidence="5" id="KW-0769">Symport</keyword>
<dbReference type="InterPro" id="IPR005828">
    <property type="entry name" value="MFS_sugar_transport-like"/>
</dbReference>
<evidence type="ECO:0000313" key="12">
    <source>
        <dbReference type="Proteomes" id="UP000199700"/>
    </source>
</evidence>
<keyword evidence="12" id="KW-1185">Reference proteome</keyword>
<feature type="transmembrane region" description="Helical" evidence="9">
    <location>
        <begin position="66"/>
        <end position="90"/>
    </location>
</feature>
<feature type="transmembrane region" description="Helical" evidence="9">
    <location>
        <begin position="347"/>
        <end position="371"/>
    </location>
</feature>
<dbReference type="PANTHER" id="PTHR43528:SF1">
    <property type="entry name" value="ALPHA-KETOGLUTARATE PERMEASE"/>
    <property type="match status" value="1"/>
</dbReference>
<feature type="transmembrane region" description="Helical" evidence="9">
    <location>
        <begin position="418"/>
        <end position="436"/>
    </location>
</feature>
<dbReference type="GO" id="GO:0015293">
    <property type="term" value="F:symporter activity"/>
    <property type="evidence" value="ECO:0007669"/>
    <property type="project" value="UniProtKB-KW"/>
</dbReference>
<evidence type="ECO:0000259" key="10">
    <source>
        <dbReference type="PROSITE" id="PS50850"/>
    </source>
</evidence>
<gene>
    <name evidence="11" type="ORF">SAMN04489751_1574</name>
</gene>
<accession>A0A1H1QN38</accession>
<sequence length="444" mass="47422">MSATHSTSATQQTGTSTGRSGKSTSMQKKVLVGGSIGQFVEFYDFTLYGLSAVILSEYFFPNGDRVTGLLVIFATFGVAFVMRPLGGLFFGALGDKVGRRKTLTITIFLVGCCTALIGILPGFGQIGWFAPILLILARLGQGFSAGGESVGGPSFVYEHAPVGKRGLWINITLAATALPSVFAGGLILLLSTAMSDASFESWGWRVPFLLALPLSAVGLWIRSRTDESELFKKTAAERPKEFSPIRDSFRENSVGMLQVFFVLGLTALGFYMLSAYFVTYIQTTGDLTREQSLATNAIAMASYTIFLPIAGAIGDRVGRKPMLIAGSILLAITSIPAFGLVTSGNMGLAFLGQTIFVISLCCYGGGCYTFFCERFSTKTRFTSAAISYNISYAILGGTAPFVGTWLVDITGVNTAPGFYMTICAVIVLVLIFVTRLPETRGRLG</sequence>
<evidence type="ECO:0000256" key="7">
    <source>
        <dbReference type="ARBA" id="ARBA00023136"/>
    </source>
</evidence>
<evidence type="ECO:0000256" key="5">
    <source>
        <dbReference type="ARBA" id="ARBA00022847"/>
    </source>
</evidence>
<dbReference type="Pfam" id="PF00083">
    <property type="entry name" value="Sugar_tr"/>
    <property type="match status" value="1"/>
</dbReference>
<feature type="transmembrane region" description="Helical" evidence="9">
    <location>
        <begin position="30"/>
        <end position="54"/>
    </location>
</feature>
<dbReference type="PANTHER" id="PTHR43528">
    <property type="entry name" value="ALPHA-KETOGLUTARATE PERMEASE"/>
    <property type="match status" value="1"/>
</dbReference>
<dbReference type="STRING" id="629680.SAMN04489751_1574"/>
<keyword evidence="6 9" id="KW-1133">Transmembrane helix</keyword>
<organism evidence="11 12">
    <name type="scientific">Brevibacterium sandarakinum</name>
    <dbReference type="NCBI Taxonomy" id="629680"/>
    <lineage>
        <taxon>Bacteria</taxon>
        <taxon>Bacillati</taxon>
        <taxon>Actinomycetota</taxon>
        <taxon>Actinomycetes</taxon>
        <taxon>Micrococcales</taxon>
        <taxon>Brevibacteriaceae</taxon>
        <taxon>Brevibacterium</taxon>
    </lineage>
</organism>
<feature type="transmembrane region" description="Helical" evidence="9">
    <location>
        <begin position="383"/>
        <end position="406"/>
    </location>
</feature>
<keyword evidence="7 9" id="KW-0472">Membrane</keyword>
<dbReference type="AlphaFoldDB" id="A0A1H1QN38"/>
<dbReference type="PROSITE" id="PS50850">
    <property type="entry name" value="MFS"/>
    <property type="match status" value="1"/>
</dbReference>
<dbReference type="GO" id="GO:0005886">
    <property type="term" value="C:plasma membrane"/>
    <property type="evidence" value="ECO:0007669"/>
    <property type="project" value="UniProtKB-SubCell"/>
</dbReference>
<evidence type="ECO:0000256" key="9">
    <source>
        <dbReference type="SAM" id="Phobius"/>
    </source>
</evidence>
<feature type="region of interest" description="Disordered" evidence="8">
    <location>
        <begin position="1"/>
        <end position="23"/>
    </location>
</feature>
<keyword evidence="3" id="KW-1003">Cell membrane</keyword>
<evidence type="ECO:0000256" key="4">
    <source>
        <dbReference type="ARBA" id="ARBA00022692"/>
    </source>
</evidence>
<protein>
    <submittedName>
        <fullName evidence="11">MFS transporter, MHS family, proline/betaine transporter</fullName>
    </submittedName>
</protein>
<dbReference type="Proteomes" id="UP000199700">
    <property type="component" value="Chromosome"/>
</dbReference>
<feature type="transmembrane region" description="Helical" evidence="9">
    <location>
        <begin position="102"/>
        <end position="120"/>
    </location>
</feature>
<dbReference type="InterPro" id="IPR036259">
    <property type="entry name" value="MFS_trans_sf"/>
</dbReference>
<dbReference type="InterPro" id="IPR051084">
    <property type="entry name" value="H+-coupled_symporters"/>
</dbReference>
<keyword evidence="4 9" id="KW-0812">Transmembrane</keyword>
<name>A0A1H1QN38_BRESA</name>
<evidence type="ECO:0000256" key="2">
    <source>
        <dbReference type="ARBA" id="ARBA00022448"/>
    </source>
</evidence>
<evidence type="ECO:0000256" key="6">
    <source>
        <dbReference type="ARBA" id="ARBA00022989"/>
    </source>
</evidence>
<dbReference type="RefSeq" id="WP_231939084.1">
    <property type="nucleotide sequence ID" value="NZ_LT629739.1"/>
</dbReference>
<feature type="domain" description="Major facilitator superfamily (MFS) profile" evidence="10">
    <location>
        <begin position="30"/>
        <end position="440"/>
    </location>
</feature>
<feature type="transmembrane region" description="Helical" evidence="9">
    <location>
        <begin position="293"/>
        <end position="314"/>
    </location>
</feature>
<dbReference type="InterPro" id="IPR020846">
    <property type="entry name" value="MFS_dom"/>
</dbReference>
<proteinExistence type="predicted"/>
<reference evidence="11" key="1">
    <citation type="submission" date="2016-10" db="EMBL/GenBank/DDBJ databases">
        <authorList>
            <person name="Varghese N."/>
            <person name="Submissions S."/>
        </authorList>
    </citation>
    <scope>NUCLEOTIDE SEQUENCE [LARGE SCALE GENOMIC DNA]</scope>
    <source>
        <strain evidence="11">DSM 22082</strain>
    </source>
</reference>
<feature type="transmembrane region" description="Helical" evidence="9">
    <location>
        <begin position="321"/>
        <end position="341"/>
    </location>
</feature>
<evidence type="ECO:0000256" key="1">
    <source>
        <dbReference type="ARBA" id="ARBA00004651"/>
    </source>
</evidence>
<evidence type="ECO:0000313" key="11">
    <source>
        <dbReference type="EMBL" id="SDS24786.1"/>
    </source>
</evidence>
<dbReference type="Gene3D" id="1.20.1250.20">
    <property type="entry name" value="MFS general substrate transporter like domains"/>
    <property type="match status" value="2"/>
</dbReference>
<comment type="subcellular location">
    <subcellularLocation>
        <location evidence="1">Cell membrane</location>
        <topology evidence="1">Multi-pass membrane protein</topology>
    </subcellularLocation>
</comment>
<feature type="transmembrane region" description="Helical" evidence="9">
    <location>
        <begin position="167"/>
        <end position="190"/>
    </location>
</feature>
<dbReference type="EMBL" id="LT629739">
    <property type="protein sequence ID" value="SDS24786.1"/>
    <property type="molecule type" value="Genomic_DNA"/>
</dbReference>